<dbReference type="EMBL" id="BART01031115">
    <property type="protein sequence ID" value="GAH10830.1"/>
    <property type="molecule type" value="Genomic_DNA"/>
</dbReference>
<organism evidence="1">
    <name type="scientific">marine sediment metagenome</name>
    <dbReference type="NCBI Taxonomy" id="412755"/>
    <lineage>
        <taxon>unclassified sequences</taxon>
        <taxon>metagenomes</taxon>
        <taxon>ecological metagenomes</taxon>
    </lineage>
</organism>
<feature type="non-terminal residue" evidence="1">
    <location>
        <position position="257"/>
    </location>
</feature>
<proteinExistence type="predicted"/>
<gene>
    <name evidence="1" type="ORF">S01H4_54117</name>
</gene>
<dbReference type="AlphaFoldDB" id="X1DRD9"/>
<comment type="caution">
    <text evidence="1">The sequence shown here is derived from an EMBL/GenBank/DDBJ whole genome shotgun (WGS) entry which is preliminary data.</text>
</comment>
<protein>
    <submittedName>
        <fullName evidence="1">Uncharacterized protein</fullName>
    </submittedName>
</protein>
<accession>X1DRD9</accession>
<sequence>YPLVHPSLPPQAPEEAKVIDFDTPYTLRAIAESGGSPGTNVPISYRTYSLRQFAENQDTPQNLLLLGNDLGIISTNSSGYADFSYIFNNSLYEQFDPNNYLDTAYILAAYNGFASYAVNAFIIFPQGYLSAITMNATSAYLPDPNNPGDFYNMYIIQKGLNYTISSILDESDPPTVSLVNKTVTYYLITQQQLQQIQGGGIDINDLTMIGNGRTNISGISSVSTLYYNTTAGTTTDIFESSAVDSVYAIGAQYGQHH</sequence>
<name>X1DRD9_9ZZZZ</name>
<feature type="non-terminal residue" evidence="1">
    <location>
        <position position="1"/>
    </location>
</feature>
<evidence type="ECO:0000313" key="1">
    <source>
        <dbReference type="EMBL" id="GAH10830.1"/>
    </source>
</evidence>
<reference evidence="1" key="1">
    <citation type="journal article" date="2014" name="Front. Microbiol.">
        <title>High frequency of phylogenetically diverse reductive dehalogenase-homologous genes in deep subseafloor sedimentary metagenomes.</title>
        <authorList>
            <person name="Kawai M."/>
            <person name="Futagami T."/>
            <person name="Toyoda A."/>
            <person name="Takaki Y."/>
            <person name="Nishi S."/>
            <person name="Hori S."/>
            <person name="Arai W."/>
            <person name="Tsubouchi T."/>
            <person name="Morono Y."/>
            <person name="Uchiyama I."/>
            <person name="Ito T."/>
            <person name="Fujiyama A."/>
            <person name="Inagaki F."/>
            <person name="Takami H."/>
        </authorList>
    </citation>
    <scope>NUCLEOTIDE SEQUENCE</scope>
    <source>
        <strain evidence="1">Expedition CK06-06</strain>
    </source>
</reference>